<dbReference type="InterPro" id="IPR011993">
    <property type="entry name" value="PH-like_dom_sf"/>
</dbReference>
<dbReference type="SUPFAM" id="SSF50729">
    <property type="entry name" value="PH domain-like"/>
    <property type="match status" value="1"/>
</dbReference>
<dbReference type="GeneID" id="100897985"/>
<dbReference type="Gene3D" id="2.30.29.30">
    <property type="entry name" value="Pleckstrin-homology domain (PH domain)/Phosphotyrosine-binding domain (PTB)"/>
    <property type="match status" value="1"/>
</dbReference>
<keyword evidence="7" id="KW-0677">Repeat</keyword>
<dbReference type="InterPro" id="IPR036034">
    <property type="entry name" value="PDZ_sf"/>
</dbReference>
<evidence type="ECO:0000256" key="3">
    <source>
        <dbReference type="ARBA" id="ARBA00004282"/>
    </source>
</evidence>
<dbReference type="RefSeq" id="XP_003744417.1">
    <property type="nucleotide sequence ID" value="XM_003744369.1"/>
</dbReference>
<evidence type="ECO:0000256" key="12">
    <source>
        <dbReference type="ARBA" id="ARBA00023203"/>
    </source>
</evidence>
<dbReference type="InterPro" id="IPR001849">
    <property type="entry name" value="PH_domain"/>
</dbReference>
<comment type="subcellular location">
    <subcellularLocation>
        <location evidence="3">Cell junction</location>
    </subcellularLocation>
    <subcellularLocation>
        <location evidence="2">Cytoplasm</location>
        <location evidence="2">Cytoskeleton</location>
    </subcellularLocation>
    <subcellularLocation>
        <location evidence="1">Endomembrane system</location>
        <topology evidence="1">Peripheral membrane protein</topology>
    </subcellularLocation>
</comment>
<dbReference type="Pfam" id="PF23012">
    <property type="entry name" value="Syntrophin_4th"/>
    <property type="match status" value="1"/>
</dbReference>
<evidence type="ECO:0000256" key="5">
    <source>
        <dbReference type="ARBA" id="ARBA00022490"/>
    </source>
</evidence>
<gene>
    <name evidence="18" type="primary">LOC100897985</name>
</gene>
<evidence type="ECO:0000313" key="17">
    <source>
        <dbReference type="Proteomes" id="UP000694867"/>
    </source>
</evidence>
<organism evidence="17 18">
    <name type="scientific">Galendromus occidentalis</name>
    <name type="common">western predatory mite</name>
    <dbReference type="NCBI Taxonomy" id="34638"/>
    <lineage>
        <taxon>Eukaryota</taxon>
        <taxon>Metazoa</taxon>
        <taxon>Ecdysozoa</taxon>
        <taxon>Arthropoda</taxon>
        <taxon>Chelicerata</taxon>
        <taxon>Arachnida</taxon>
        <taxon>Acari</taxon>
        <taxon>Parasitiformes</taxon>
        <taxon>Mesostigmata</taxon>
        <taxon>Gamasina</taxon>
        <taxon>Phytoseioidea</taxon>
        <taxon>Phytoseiidae</taxon>
        <taxon>Typhlodrominae</taxon>
        <taxon>Galendromus</taxon>
    </lineage>
</organism>
<dbReference type="GO" id="GO:0003779">
    <property type="term" value="F:actin binding"/>
    <property type="evidence" value="ECO:0007669"/>
    <property type="project" value="UniProtKB-KW"/>
</dbReference>
<evidence type="ECO:0000256" key="11">
    <source>
        <dbReference type="ARBA" id="ARBA00023136"/>
    </source>
</evidence>
<protein>
    <submittedName>
        <fullName evidence="18">Beta-1-syntrophin</fullName>
    </submittedName>
</protein>
<dbReference type="Proteomes" id="UP000694867">
    <property type="component" value="Unplaced"/>
</dbReference>
<evidence type="ECO:0000313" key="18">
    <source>
        <dbReference type="RefSeq" id="XP_003744417.1"/>
    </source>
</evidence>
<evidence type="ECO:0000256" key="2">
    <source>
        <dbReference type="ARBA" id="ARBA00004245"/>
    </source>
</evidence>
<evidence type="ECO:0000256" key="9">
    <source>
        <dbReference type="ARBA" id="ARBA00022860"/>
    </source>
</evidence>
<dbReference type="GO" id="GO:0070161">
    <property type="term" value="C:anchoring junction"/>
    <property type="evidence" value="ECO:0007669"/>
    <property type="project" value="UniProtKB-SubCell"/>
</dbReference>
<dbReference type="CDD" id="cd06801">
    <property type="entry name" value="PDZ_syntrophin-like"/>
    <property type="match status" value="1"/>
</dbReference>
<dbReference type="Pfam" id="PF00595">
    <property type="entry name" value="PDZ"/>
    <property type="match status" value="1"/>
</dbReference>
<evidence type="ECO:0000256" key="1">
    <source>
        <dbReference type="ARBA" id="ARBA00004184"/>
    </source>
</evidence>
<feature type="domain" description="PH" evidence="15">
    <location>
        <begin position="278"/>
        <end position="421"/>
    </location>
</feature>
<dbReference type="SMART" id="SM00228">
    <property type="entry name" value="PDZ"/>
    <property type="match status" value="1"/>
</dbReference>
<feature type="region of interest" description="Disordered" evidence="14">
    <location>
        <begin position="40"/>
        <end position="68"/>
    </location>
</feature>
<dbReference type="KEGG" id="goe:100897985"/>
<dbReference type="CDD" id="cd01258">
    <property type="entry name" value="PHsplit_syntrophin"/>
    <property type="match status" value="1"/>
</dbReference>
<dbReference type="GO" id="GO:0012505">
    <property type="term" value="C:endomembrane system"/>
    <property type="evidence" value="ECO:0007669"/>
    <property type="project" value="UniProtKB-SubCell"/>
</dbReference>
<evidence type="ECO:0000256" key="10">
    <source>
        <dbReference type="ARBA" id="ARBA00022949"/>
    </source>
</evidence>
<dbReference type="PROSITE" id="PS50106">
    <property type="entry name" value="PDZ"/>
    <property type="match status" value="1"/>
</dbReference>
<evidence type="ECO:0000256" key="8">
    <source>
        <dbReference type="ARBA" id="ARBA00022837"/>
    </source>
</evidence>
<dbReference type="SUPFAM" id="SSF50156">
    <property type="entry name" value="PDZ domain-like"/>
    <property type="match status" value="1"/>
</dbReference>
<reference evidence="18" key="1">
    <citation type="submission" date="2025-08" db="UniProtKB">
        <authorList>
            <consortium name="RefSeq"/>
        </authorList>
    </citation>
    <scope>IDENTIFICATION</scope>
</reference>
<keyword evidence="10" id="KW-0965">Cell junction</keyword>
<evidence type="ECO:0000256" key="13">
    <source>
        <dbReference type="ARBA" id="ARBA00023212"/>
    </source>
</evidence>
<feature type="region of interest" description="Disordered" evidence="14">
    <location>
        <begin position="345"/>
        <end position="378"/>
    </location>
</feature>
<name>A0AAJ6QUP9_9ACAR</name>
<proteinExistence type="inferred from homology"/>
<evidence type="ECO:0000256" key="4">
    <source>
        <dbReference type="ARBA" id="ARBA00010798"/>
    </source>
</evidence>
<dbReference type="Gene3D" id="2.30.42.10">
    <property type="match status" value="1"/>
</dbReference>
<dbReference type="CTD" id="6853"/>
<keyword evidence="17" id="KW-1185">Reference proteome</keyword>
<keyword evidence="13" id="KW-0206">Cytoskeleton</keyword>
<keyword evidence="6" id="KW-0597">Phosphoprotein</keyword>
<evidence type="ECO:0000259" key="15">
    <source>
        <dbReference type="PROSITE" id="PS50003"/>
    </source>
</evidence>
<dbReference type="SMART" id="SM00233">
    <property type="entry name" value="PH"/>
    <property type="match status" value="2"/>
</dbReference>
<evidence type="ECO:0000256" key="6">
    <source>
        <dbReference type="ARBA" id="ARBA00022553"/>
    </source>
</evidence>
<dbReference type="Pfam" id="PF18012">
    <property type="entry name" value="PH_17"/>
    <property type="match status" value="1"/>
</dbReference>
<dbReference type="PROSITE" id="PS50003">
    <property type="entry name" value="PH_DOMAIN"/>
    <property type="match status" value="1"/>
</dbReference>
<dbReference type="GO" id="GO:0005516">
    <property type="term" value="F:calmodulin binding"/>
    <property type="evidence" value="ECO:0007669"/>
    <property type="project" value="UniProtKB-KW"/>
</dbReference>
<evidence type="ECO:0000256" key="7">
    <source>
        <dbReference type="ARBA" id="ARBA00022737"/>
    </source>
</evidence>
<dbReference type="AlphaFoldDB" id="A0AAJ6QUP9"/>
<sequence length="532" mass="58760">MARKVGVVELRVRSKWYKLIASLEEDAIVVSIDENNFDTHQSANNSDVNSNVVPGPGRIDHDSPDGRANIPESLANIKRKVRIEKTHSAGLGISIKGGKDNMMPIIISKIFKGQAADLTEQLYVGDAILSVNGENLRDATHEEAVKALKRAGKIVDVEVKYVKEVTPYFRKVSILSEIGWELDSDLLVKSVPSTHSNTSRRIPLLLALVTRGHSEPDSANRIIEIHSPDRRQSCIIRCLDSNQASLWLRAINAVTNELNSHALRDTNEAIGDVLDSAPIEHFGWLCEQDPLAAADRMWAPVFVAITQNDLLFYDIVPWTREAWAVPVTSEPLYVLRVVASSLERPGSRAGSTQSLSRGSLGRHSVSSLHSRSLESNGTSTESFCKFSVRVGTSKGVEVRIFRTETASSRASWVRGIVSGSHNCVARQKIVKFECKVGSGSMNMSCMLSIHHEDGLSLERLGRPRSQEPDGPLWAHPFEQIEKSADDNKRLLYIKFKGEDIPRELDMMGSPKPAVFALQSFLSAKLTRLGLMA</sequence>
<feature type="compositionally biased region" description="Low complexity" evidence="14">
    <location>
        <begin position="354"/>
        <end position="375"/>
    </location>
</feature>
<dbReference type="GO" id="GO:0005198">
    <property type="term" value="F:structural molecule activity"/>
    <property type="evidence" value="ECO:0007669"/>
    <property type="project" value="InterPro"/>
</dbReference>
<keyword evidence="11" id="KW-0472">Membrane</keyword>
<dbReference type="InterPro" id="IPR041428">
    <property type="entry name" value="PHsplit_syntrophin"/>
</dbReference>
<feature type="domain" description="PDZ" evidence="16">
    <location>
        <begin position="80"/>
        <end position="163"/>
    </location>
</feature>
<keyword evidence="8" id="KW-0106">Calcium</keyword>
<keyword evidence="9" id="KW-0112">Calmodulin-binding</keyword>
<dbReference type="GO" id="GO:0016010">
    <property type="term" value="C:dystrophin-associated glycoprotein complex"/>
    <property type="evidence" value="ECO:0007669"/>
    <property type="project" value="TreeGrafter"/>
</dbReference>
<accession>A0AAJ6QUP9</accession>
<dbReference type="InterPro" id="IPR001478">
    <property type="entry name" value="PDZ"/>
</dbReference>
<comment type="similarity">
    <text evidence="4">Belongs to the syntrophin family.</text>
</comment>
<evidence type="ECO:0000259" key="16">
    <source>
        <dbReference type="PROSITE" id="PS50106"/>
    </source>
</evidence>
<dbReference type="InterPro" id="IPR015482">
    <property type="entry name" value="Syntrophin"/>
</dbReference>
<feature type="compositionally biased region" description="Low complexity" evidence="14">
    <location>
        <begin position="42"/>
        <end position="53"/>
    </location>
</feature>
<dbReference type="InterPro" id="IPR055108">
    <property type="entry name" value="Syntrophin_4th"/>
</dbReference>
<dbReference type="PANTHER" id="PTHR10554">
    <property type="entry name" value="SYNTROPHIN"/>
    <property type="match status" value="1"/>
</dbReference>
<evidence type="ECO:0000256" key="14">
    <source>
        <dbReference type="SAM" id="MobiDB-lite"/>
    </source>
</evidence>
<dbReference type="GO" id="GO:0005856">
    <property type="term" value="C:cytoskeleton"/>
    <property type="evidence" value="ECO:0007669"/>
    <property type="project" value="UniProtKB-SubCell"/>
</dbReference>
<dbReference type="PANTHER" id="PTHR10554:SF12">
    <property type="entry name" value="IP02644P"/>
    <property type="match status" value="1"/>
</dbReference>
<keyword evidence="5" id="KW-0963">Cytoplasm</keyword>
<keyword evidence="12" id="KW-0009">Actin-binding</keyword>
<dbReference type="FunFam" id="2.30.42.10:FF:000052">
    <property type="entry name" value="Syntrophin beta 1"/>
    <property type="match status" value="1"/>
</dbReference>